<keyword evidence="3" id="KW-1185">Reference proteome</keyword>
<evidence type="ECO:0000313" key="2">
    <source>
        <dbReference type="EMBL" id="GAT42822.1"/>
    </source>
</evidence>
<feature type="non-terminal residue" evidence="2">
    <location>
        <position position="384"/>
    </location>
</feature>
<evidence type="ECO:0000313" key="3">
    <source>
        <dbReference type="Proteomes" id="UP000815677"/>
    </source>
</evidence>
<dbReference type="Proteomes" id="UP000815677">
    <property type="component" value="Unassembled WGS sequence"/>
</dbReference>
<feature type="compositionally biased region" description="Polar residues" evidence="1">
    <location>
        <begin position="17"/>
        <end position="31"/>
    </location>
</feature>
<accession>A0ABQ0KVW4</accession>
<gene>
    <name evidence="2" type="ORF">MCHLO_00521</name>
</gene>
<feature type="region of interest" description="Disordered" evidence="1">
    <location>
        <begin position="1"/>
        <end position="52"/>
    </location>
</feature>
<feature type="non-terminal residue" evidence="2">
    <location>
        <position position="1"/>
    </location>
</feature>
<protein>
    <submittedName>
        <fullName evidence="2">Uncharacterized protein</fullName>
    </submittedName>
</protein>
<reference evidence="2" key="1">
    <citation type="submission" date="2014-09" db="EMBL/GenBank/DDBJ databases">
        <title>Genome sequence of the luminous mushroom Mycena chlorophos for searching fungal bioluminescence genes.</title>
        <authorList>
            <person name="Tanaka Y."/>
            <person name="Kasuga D."/>
            <person name="Oba Y."/>
            <person name="Hase S."/>
            <person name="Sato K."/>
            <person name="Oba Y."/>
            <person name="Sakakibara Y."/>
        </authorList>
    </citation>
    <scope>NUCLEOTIDE SEQUENCE</scope>
</reference>
<proteinExistence type="predicted"/>
<dbReference type="EMBL" id="DF838307">
    <property type="protein sequence ID" value="GAT42822.1"/>
    <property type="molecule type" value="Genomic_DNA"/>
</dbReference>
<sequence>SGPAEDLFDLVPDHSAQHNNLSPHSPGSPTLSWLFRDPPPEFNPTPATQTQTQSVIPQMATVPMPARGAHTAPKFDSAHPEELRRYITDVEYLLDQAGINDAKKKKQAITRYMSVQDSELLEGLTEFTDVNKTYEDFTAAVRKLYSGNDDNRLYTLKDWDALLGAIARQGIHSEQDLSTFYRNFTRISRFLVSKNRLSLTEQCHAFLRSLQPASLQIAVKQRLQIVKPDVHVDDPYDMDDILAAAKFALAGTSYFQSVVVAPEATISVKTEPDPQMSALLAAMTKLVQVMSTHAVPAASTGSAAALTHTQHRTPIPGCTYCEDLAHFFRNCGILVEDKKAGLCKVGPRGRLVTPTGAEPPMIDGAGLRRRFQKWHEDNPGQMAT</sequence>
<evidence type="ECO:0000256" key="1">
    <source>
        <dbReference type="SAM" id="MobiDB-lite"/>
    </source>
</evidence>
<organism evidence="2 3">
    <name type="scientific">Mycena chlorophos</name>
    <name type="common">Agaric fungus</name>
    <name type="synonym">Agaricus chlorophos</name>
    <dbReference type="NCBI Taxonomy" id="658473"/>
    <lineage>
        <taxon>Eukaryota</taxon>
        <taxon>Fungi</taxon>
        <taxon>Dikarya</taxon>
        <taxon>Basidiomycota</taxon>
        <taxon>Agaricomycotina</taxon>
        <taxon>Agaricomycetes</taxon>
        <taxon>Agaricomycetidae</taxon>
        <taxon>Agaricales</taxon>
        <taxon>Marasmiineae</taxon>
        <taxon>Mycenaceae</taxon>
        <taxon>Mycena</taxon>
    </lineage>
</organism>
<name>A0ABQ0KVW4_MYCCL</name>